<feature type="active site" evidence="4">
    <location>
        <position position="462"/>
    </location>
</feature>
<organism evidence="9 10">
    <name type="scientific">Plectus sambesii</name>
    <dbReference type="NCBI Taxonomy" id="2011161"/>
    <lineage>
        <taxon>Eukaryota</taxon>
        <taxon>Metazoa</taxon>
        <taxon>Ecdysozoa</taxon>
        <taxon>Nematoda</taxon>
        <taxon>Chromadorea</taxon>
        <taxon>Plectida</taxon>
        <taxon>Plectina</taxon>
        <taxon>Plectoidea</taxon>
        <taxon>Plectidae</taxon>
        <taxon>Plectus</taxon>
    </lineage>
</organism>
<evidence type="ECO:0000256" key="6">
    <source>
        <dbReference type="SAM" id="MobiDB-lite"/>
    </source>
</evidence>
<evidence type="ECO:0000313" key="10">
    <source>
        <dbReference type="WBParaSite" id="PSAMB.scaffold1675size28794.g14324.t1"/>
    </source>
</evidence>
<feature type="active site" evidence="4">
    <location>
        <position position="481"/>
    </location>
</feature>
<dbReference type="InterPro" id="IPR048362">
    <property type="entry name" value="PARG_helical"/>
</dbReference>
<keyword evidence="9" id="KW-1185">Reference proteome</keyword>
<proteinExistence type="inferred from homology"/>
<feature type="domain" description="PARG helical" evidence="8">
    <location>
        <begin position="310"/>
        <end position="424"/>
    </location>
</feature>
<feature type="binding site" evidence="5">
    <location>
        <position position="520"/>
    </location>
    <ligand>
        <name>substrate</name>
    </ligand>
</feature>
<dbReference type="PANTHER" id="PTHR12837:SF15">
    <property type="entry name" value="POLY(ADP-RIBOSE) GLYCOHYDROLASE"/>
    <property type="match status" value="1"/>
</dbReference>
<dbReference type="Pfam" id="PF20811">
    <property type="entry name" value="PARG_cat_N"/>
    <property type="match status" value="1"/>
</dbReference>
<dbReference type="GO" id="GO:0005634">
    <property type="term" value="C:nucleus"/>
    <property type="evidence" value="ECO:0007669"/>
    <property type="project" value="TreeGrafter"/>
</dbReference>
<dbReference type="Pfam" id="PF05028">
    <property type="entry name" value="PARG_cat_C"/>
    <property type="match status" value="1"/>
</dbReference>
<evidence type="ECO:0000256" key="4">
    <source>
        <dbReference type="PIRSR" id="PIRSR607724-1"/>
    </source>
</evidence>
<dbReference type="GO" id="GO:0005737">
    <property type="term" value="C:cytoplasm"/>
    <property type="evidence" value="ECO:0007669"/>
    <property type="project" value="TreeGrafter"/>
</dbReference>
<reference evidence="10" key="1">
    <citation type="submission" date="2022-11" db="UniProtKB">
        <authorList>
            <consortium name="WormBaseParasite"/>
        </authorList>
    </citation>
    <scope>IDENTIFICATION</scope>
</reference>
<dbReference type="AlphaFoldDB" id="A0A914V8Z0"/>
<dbReference type="GO" id="GO:0005975">
    <property type="term" value="P:carbohydrate metabolic process"/>
    <property type="evidence" value="ECO:0007669"/>
    <property type="project" value="InterPro"/>
</dbReference>
<dbReference type="InterPro" id="IPR046372">
    <property type="entry name" value="PARG_cat_C"/>
</dbReference>
<dbReference type="WBParaSite" id="PSAMB.scaffold1675size28794.g14324.t1">
    <property type="protein sequence ID" value="PSAMB.scaffold1675size28794.g14324.t1"/>
    <property type="gene ID" value="PSAMB.scaffold1675size28794.g14324"/>
</dbReference>
<feature type="active site" evidence="4">
    <location>
        <position position="480"/>
    </location>
</feature>
<sequence length="619" mass="68548">MSTEAKEDDILDIDSSKEEIVVADDDDDDEDDNEDEKPKRAKKRPLRQSTIDETLFGRAACPVAKKPTKSLSITVKKTVVSKEDMNRLVAEKRSQGYGPVVAEATSCSNDEVRKMHQTLVAVNANRQSASVSSDKDAVEEVEVVAIEATAKEQLSHAGGSGKRAKDDESDSPDSIDMEMGADAASLLRTPQCSAQLPDLKAAEGHVVLVLVSSIDKAAPPQTFPSTTVDTTYGWLTGRNVRMPCSSENKYPSSNGTEIVDRWPMIQAALVGADSWQSSQDIEKAIISFNLRYKKSWSFDLLHRFFNNHLEKSLAERYMKTVVPAIARLALRLPELITQPLPLLRQGKSASITMSQEQAACLLANAFFCTFPSRNSSASILPSINFNTLYHGRRSNRSLQKLRCILHYFDRVLHSMPQGLLTFYRRCRDVFPDWAGSQKLLPRLHIDAGGMIEEGGIGMLQVDFANKYIGGGVLGHGCVQEEIRFLICPELIVGCLLTEELKENECLIMKGAEQYSEYSGYADSFQWTSDHVDDVPRDAWKRRETEIVGIDAVPFNRFAIQFTAHSILRELNKAFVGFYGDGQPPEHLSAIATGNWGCGAFGGDKELKSGPLFFFVKNSS</sequence>
<accession>A0A914V8Z0</accession>
<dbReference type="EC" id="3.2.1.143" evidence="2"/>
<feature type="compositionally biased region" description="Acidic residues" evidence="6">
    <location>
        <begin position="1"/>
        <end position="12"/>
    </location>
</feature>
<evidence type="ECO:0000256" key="5">
    <source>
        <dbReference type="PIRSR" id="PIRSR607724-2"/>
    </source>
</evidence>
<dbReference type="GO" id="GO:0009225">
    <property type="term" value="P:nucleotide-sugar metabolic process"/>
    <property type="evidence" value="ECO:0007669"/>
    <property type="project" value="TreeGrafter"/>
</dbReference>
<feature type="binding site" evidence="5">
    <location>
        <position position="465"/>
    </location>
    <ligand>
        <name>substrate</name>
    </ligand>
</feature>
<protein>
    <recommendedName>
        <fullName evidence="2">poly(ADP-ribose) glycohydrolase</fullName>
        <ecNumber evidence="2">3.2.1.143</ecNumber>
    </recommendedName>
</protein>
<evidence type="ECO:0000259" key="7">
    <source>
        <dbReference type="Pfam" id="PF05028"/>
    </source>
</evidence>
<evidence type="ECO:0000256" key="3">
    <source>
        <dbReference type="ARBA" id="ARBA00022801"/>
    </source>
</evidence>
<evidence type="ECO:0000259" key="8">
    <source>
        <dbReference type="Pfam" id="PF20811"/>
    </source>
</evidence>
<feature type="binding site" evidence="5">
    <location>
        <position position="479"/>
    </location>
    <ligand>
        <name>substrate</name>
    </ligand>
</feature>
<dbReference type="GO" id="GO:0004649">
    <property type="term" value="F:poly(ADP-ribose) glycohydrolase activity"/>
    <property type="evidence" value="ECO:0007669"/>
    <property type="project" value="UniProtKB-EC"/>
</dbReference>
<feature type="compositionally biased region" description="Acidic residues" evidence="6">
    <location>
        <begin position="21"/>
        <end position="35"/>
    </location>
</feature>
<evidence type="ECO:0000256" key="2">
    <source>
        <dbReference type="ARBA" id="ARBA00012255"/>
    </source>
</evidence>
<feature type="region of interest" description="Disordered" evidence="6">
    <location>
        <begin position="152"/>
        <end position="177"/>
    </location>
</feature>
<feature type="compositionally biased region" description="Acidic residues" evidence="6">
    <location>
        <begin position="167"/>
        <end position="176"/>
    </location>
</feature>
<dbReference type="PANTHER" id="PTHR12837">
    <property type="entry name" value="POLY ADP-RIBOSE GLYCOHYDROLASE"/>
    <property type="match status" value="1"/>
</dbReference>
<feature type="region of interest" description="Disordered" evidence="6">
    <location>
        <begin position="1"/>
        <end position="48"/>
    </location>
</feature>
<evidence type="ECO:0000313" key="9">
    <source>
        <dbReference type="Proteomes" id="UP000887566"/>
    </source>
</evidence>
<dbReference type="GO" id="GO:0006282">
    <property type="term" value="P:regulation of DNA repair"/>
    <property type="evidence" value="ECO:0007669"/>
    <property type="project" value="InterPro"/>
</dbReference>
<keyword evidence="3" id="KW-0378">Hydrolase</keyword>
<dbReference type="InterPro" id="IPR007724">
    <property type="entry name" value="Poly_GlycHdrlase"/>
</dbReference>
<dbReference type="Proteomes" id="UP000887566">
    <property type="component" value="Unplaced"/>
</dbReference>
<name>A0A914V8Z0_9BILA</name>
<dbReference type="GO" id="GO:1990966">
    <property type="term" value="P:ATP generation from poly-ADP-D-ribose"/>
    <property type="evidence" value="ECO:0007669"/>
    <property type="project" value="TreeGrafter"/>
</dbReference>
<feature type="domain" description="PARG catalytic Macro" evidence="7">
    <location>
        <begin position="431"/>
        <end position="608"/>
    </location>
</feature>
<evidence type="ECO:0000256" key="1">
    <source>
        <dbReference type="ARBA" id="ARBA00009545"/>
    </source>
</evidence>
<comment type="similarity">
    <text evidence="1">Belongs to the poly(ADP-ribose) glycohydrolase family.</text>
</comment>